<accession>A0ABS5VS55</accession>
<keyword evidence="2" id="KW-1185">Reference proteome</keyword>
<dbReference type="NCBIfam" id="NF033711">
    <property type="entry name" value="T9SS_PorQ"/>
    <property type="match status" value="1"/>
</dbReference>
<protein>
    <submittedName>
        <fullName evidence="1">Type IX secretion system protein PorQ</fullName>
    </submittedName>
</protein>
<evidence type="ECO:0000313" key="2">
    <source>
        <dbReference type="Proteomes" id="UP000772618"/>
    </source>
</evidence>
<proteinExistence type="predicted"/>
<dbReference type="EMBL" id="JAHESD010000026">
    <property type="protein sequence ID" value="MBT1704181.1"/>
    <property type="molecule type" value="Genomic_DNA"/>
</dbReference>
<name>A0ABS5VS55_9BACT</name>
<reference evidence="1 2" key="1">
    <citation type="submission" date="2021-05" db="EMBL/GenBank/DDBJ databases">
        <title>A Polyphasic approach of four new species of the genus Ohtaekwangia: Ohtaekwangia histidinii sp. nov., Ohtaekwangia cretensis sp. nov., Ohtaekwangia indiensis sp. nov., Ohtaekwangia reichenbachii sp. nov. from diverse environment.</title>
        <authorList>
            <person name="Octaviana S."/>
        </authorList>
    </citation>
    <scope>NUCLEOTIDE SEQUENCE [LARGE SCALE GENOMIC DNA]</scope>
    <source>
        <strain evidence="1 2">PWU20</strain>
    </source>
</reference>
<organism evidence="1 2">
    <name type="scientific">Chryseosolibacter indicus</name>
    <dbReference type="NCBI Taxonomy" id="2782351"/>
    <lineage>
        <taxon>Bacteria</taxon>
        <taxon>Pseudomonadati</taxon>
        <taxon>Bacteroidota</taxon>
        <taxon>Cytophagia</taxon>
        <taxon>Cytophagales</taxon>
        <taxon>Chryseotaleaceae</taxon>
        <taxon>Chryseosolibacter</taxon>
    </lineage>
</organism>
<dbReference type="Proteomes" id="UP000772618">
    <property type="component" value="Unassembled WGS sequence"/>
</dbReference>
<gene>
    <name evidence="1" type="primary">porQ</name>
    <name evidence="1" type="ORF">KK060_12880</name>
</gene>
<dbReference type="NCBIfam" id="NF033709">
    <property type="entry name" value="PorV_fam"/>
    <property type="match status" value="1"/>
</dbReference>
<comment type="caution">
    <text evidence="1">The sequence shown here is derived from an EMBL/GenBank/DDBJ whole genome shotgun (WGS) entry which is preliminary data.</text>
</comment>
<evidence type="ECO:0000313" key="1">
    <source>
        <dbReference type="EMBL" id="MBT1704181.1"/>
    </source>
</evidence>
<sequence length="354" mass="38126">MPDIFKRTLCLQQLTSLPLVLKIFSLLTGMLVGIDSYGQAGGERSFQFLNVASSARLSGLGGVNVSLTDRDVNFFVSNPALVGDTLSGLGSASYQFYVADIGHSTIVYSNKFKKAGLFTLGIQHMNYGTVMGYDPSGAETGEFKAQETALLISKSHQAGNFRIGVTLKGIFSGIGGYNATAVAADIGGVFIHPEEQFTIGLAVKNVGLVISDYSNPTSSRLPFDVQLGTTFKPRHMPLRFSITAYNLAHNDIVHNNPADVNAKEPTVVSKIFSHLNFGGEVLLHKNVNILLGYNYLNHQALKLENAGGGAGLSLGFSATVKRFDFAFSRMAYMAGKAAYSFTLSTNINKLLRRK</sequence>